<evidence type="ECO:0000256" key="1">
    <source>
        <dbReference type="SAM" id="MobiDB-lite"/>
    </source>
</evidence>
<dbReference type="RefSeq" id="WP_237244905.1">
    <property type="nucleotide sequence ID" value="NZ_CP012672.1"/>
</dbReference>
<dbReference type="Proteomes" id="UP000295497">
    <property type="component" value="Chromosome"/>
</dbReference>
<name>A0A4P2QEB2_SORCE</name>
<dbReference type="EMBL" id="CP012672">
    <property type="protein sequence ID" value="AUX28115.1"/>
    <property type="molecule type" value="Genomic_DNA"/>
</dbReference>
<sequence>MARADLARVSAPLVLRKAENITRAVERKLPEAPAAGSSSPRGLDQSATATATATLAIPLDGLTITAPPPEMLSQKNVEAVTGIPARIFLDTIRAPGFPLPVTKLGKLRLVEREAFVAYLRTLAGEPELRRNAEADERTRVAAVLAAAGLESVPRARTDPASAHAESSSRGRLPPKQSGPARR</sequence>
<accession>A0A4P2QEB2</accession>
<gene>
    <name evidence="2" type="ORF">SOCE836_001830</name>
</gene>
<dbReference type="AlphaFoldDB" id="A0A4P2QEB2"/>
<proteinExistence type="predicted"/>
<reference evidence="2 3" key="1">
    <citation type="submission" date="2015-09" db="EMBL/GenBank/DDBJ databases">
        <title>Sorangium comparison.</title>
        <authorList>
            <person name="Zaburannyi N."/>
            <person name="Bunk B."/>
            <person name="Overmann J."/>
            <person name="Mueller R."/>
        </authorList>
    </citation>
    <scope>NUCLEOTIDE SEQUENCE [LARGE SCALE GENOMIC DNA]</scope>
    <source>
        <strain evidence="2 3">So ce836</strain>
    </source>
</reference>
<evidence type="ECO:0000313" key="3">
    <source>
        <dbReference type="Proteomes" id="UP000295497"/>
    </source>
</evidence>
<feature type="region of interest" description="Disordered" evidence="1">
    <location>
        <begin position="152"/>
        <end position="182"/>
    </location>
</feature>
<organism evidence="2 3">
    <name type="scientific">Sorangium cellulosum</name>
    <name type="common">Polyangium cellulosum</name>
    <dbReference type="NCBI Taxonomy" id="56"/>
    <lineage>
        <taxon>Bacteria</taxon>
        <taxon>Pseudomonadati</taxon>
        <taxon>Myxococcota</taxon>
        <taxon>Polyangia</taxon>
        <taxon>Polyangiales</taxon>
        <taxon>Polyangiaceae</taxon>
        <taxon>Sorangium</taxon>
    </lineage>
</organism>
<evidence type="ECO:0000313" key="2">
    <source>
        <dbReference type="EMBL" id="AUX28115.1"/>
    </source>
</evidence>
<protein>
    <submittedName>
        <fullName evidence="2">Uncharacterized protein</fullName>
    </submittedName>
</protein>